<reference evidence="3" key="1">
    <citation type="submission" date="2017-02" db="EMBL/GenBank/DDBJ databases">
        <authorList>
            <person name="Varghese N."/>
            <person name="Submissions S."/>
        </authorList>
    </citation>
    <scope>NUCLEOTIDE SEQUENCE [LARGE SCALE GENOMIC DNA]</scope>
    <source>
        <strain evidence="3">ATCC 25662</strain>
    </source>
</reference>
<dbReference type="STRING" id="118967.SAMN02745191_0756"/>
<sequence length="105" mass="12515">MKKYKIKITENALIDMGEIYNYIALDLLVPEIAIKQYSRITDKIMSLVTLPERFEIIQMEGLNQLRRMKIDNYFVFYLIQDDDVIVTNVLYSTIEFNQYFDVSKT</sequence>
<accession>A0A1T4L6C1</accession>
<dbReference type="SUPFAM" id="SSF143011">
    <property type="entry name" value="RelE-like"/>
    <property type="match status" value="1"/>
</dbReference>
<dbReference type="Gene3D" id="3.30.2310.20">
    <property type="entry name" value="RelE-like"/>
    <property type="match status" value="1"/>
</dbReference>
<keyword evidence="1" id="KW-1277">Toxin-antitoxin system</keyword>
<dbReference type="EMBL" id="FUWY01000002">
    <property type="protein sequence ID" value="SJZ50234.1"/>
    <property type="molecule type" value="Genomic_DNA"/>
</dbReference>
<dbReference type="Pfam" id="PF05016">
    <property type="entry name" value="ParE_toxin"/>
    <property type="match status" value="1"/>
</dbReference>
<evidence type="ECO:0000313" key="3">
    <source>
        <dbReference type="Proteomes" id="UP000243297"/>
    </source>
</evidence>
<name>A0A1T4L6C1_9FIRM</name>
<dbReference type="InterPro" id="IPR007712">
    <property type="entry name" value="RelE/ParE_toxin"/>
</dbReference>
<dbReference type="InterPro" id="IPR035093">
    <property type="entry name" value="RelE/ParE_toxin_dom_sf"/>
</dbReference>
<evidence type="ECO:0000256" key="1">
    <source>
        <dbReference type="ARBA" id="ARBA00022649"/>
    </source>
</evidence>
<proteinExistence type="predicted"/>
<dbReference type="Proteomes" id="UP000243297">
    <property type="component" value="Unassembled WGS sequence"/>
</dbReference>
<dbReference type="AlphaFoldDB" id="A0A1T4L6C1"/>
<evidence type="ECO:0000313" key="2">
    <source>
        <dbReference type="EMBL" id="SJZ50234.1"/>
    </source>
</evidence>
<keyword evidence="3" id="KW-1185">Reference proteome</keyword>
<dbReference type="RefSeq" id="WP_078711191.1">
    <property type="nucleotide sequence ID" value="NZ_FUWY01000002.1"/>
</dbReference>
<gene>
    <name evidence="2" type="ORF">SAMN02745191_0756</name>
</gene>
<protein>
    <submittedName>
        <fullName evidence="2">Toxin ParE1/3/4</fullName>
    </submittedName>
</protein>
<organism evidence="2 3">
    <name type="scientific">Anaerorhabdus furcosa</name>
    <dbReference type="NCBI Taxonomy" id="118967"/>
    <lineage>
        <taxon>Bacteria</taxon>
        <taxon>Bacillati</taxon>
        <taxon>Bacillota</taxon>
        <taxon>Erysipelotrichia</taxon>
        <taxon>Erysipelotrichales</taxon>
        <taxon>Erysipelotrichaceae</taxon>
        <taxon>Anaerorhabdus</taxon>
    </lineage>
</organism>
<dbReference type="OrthoDB" id="361090at2"/>